<name>A0A0D2FY65_9EURO</name>
<evidence type="ECO:0000256" key="3">
    <source>
        <dbReference type="ARBA" id="ARBA00023002"/>
    </source>
</evidence>
<keyword evidence="5" id="KW-1185">Reference proteome</keyword>
<evidence type="ECO:0000313" key="5">
    <source>
        <dbReference type="Proteomes" id="UP000054266"/>
    </source>
</evidence>
<dbReference type="STRING" id="5601.A0A0D2FY65"/>
<dbReference type="EMBL" id="KN846960">
    <property type="protein sequence ID" value="KIW64849.1"/>
    <property type="molecule type" value="Genomic_DNA"/>
</dbReference>
<keyword evidence="2" id="KW-0521">NADP</keyword>
<dbReference type="AlphaFoldDB" id="A0A0D2FY65"/>
<evidence type="ECO:0000256" key="1">
    <source>
        <dbReference type="ARBA" id="ARBA00006484"/>
    </source>
</evidence>
<organism evidence="4 5">
    <name type="scientific">Phialophora macrospora</name>
    <dbReference type="NCBI Taxonomy" id="1851006"/>
    <lineage>
        <taxon>Eukaryota</taxon>
        <taxon>Fungi</taxon>
        <taxon>Dikarya</taxon>
        <taxon>Ascomycota</taxon>
        <taxon>Pezizomycotina</taxon>
        <taxon>Eurotiomycetes</taxon>
        <taxon>Chaetothyriomycetidae</taxon>
        <taxon>Chaetothyriales</taxon>
        <taxon>Herpotrichiellaceae</taxon>
        <taxon>Phialophora</taxon>
    </lineage>
</organism>
<evidence type="ECO:0008006" key="6">
    <source>
        <dbReference type="Google" id="ProtNLM"/>
    </source>
</evidence>
<accession>A0A0D2FY65</accession>
<dbReference type="HOGENOM" id="CLU_010194_44_0_1"/>
<dbReference type="InterPro" id="IPR036291">
    <property type="entry name" value="NAD(P)-bd_dom_sf"/>
</dbReference>
<dbReference type="Pfam" id="PF00106">
    <property type="entry name" value="adh_short"/>
    <property type="match status" value="1"/>
</dbReference>
<dbReference type="InterPro" id="IPR002347">
    <property type="entry name" value="SDR_fam"/>
</dbReference>
<dbReference type="SUPFAM" id="SSF51735">
    <property type="entry name" value="NAD(P)-binding Rossmann-fold domains"/>
    <property type="match status" value="1"/>
</dbReference>
<evidence type="ECO:0000256" key="2">
    <source>
        <dbReference type="ARBA" id="ARBA00022857"/>
    </source>
</evidence>
<reference evidence="4 5" key="1">
    <citation type="submission" date="2015-01" db="EMBL/GenBank/DDBJ databases">
        <title>The Genome Sequence of Capronia semiimmersa CBS27337.</title>
        <authorList>
            <consortium name="The Broad Institute Genomics Platform"/>
            <person name="Cuomo C."/>
            <person name="de Hoog S."/>
            <person name="Gorbushina A."/>
            <person name="Stielow B."/>
            <person name="Teixiera M."/>
            <person name="Abouelleil A."/>
            <person name="Chapman S.B."/>
            <person name="Priest M."/>
            <person name="Young S.K."/>
            <person name="Wortman J."/>
            <person name="Nusbaum C."/>
            <person name="Birren B."/>
        </authorList>
    </citation>
    <scope>NUCLEOTIDE SEQUENCE [LARGE SCALE GENOMIC DNA]</scope>
    <source>
        <strain evidence="4 5">CBS 27337</strain>
    </source>
</reference>
<gene>
    <name evidence="4" type="ORF">PV04_07155</name>
</gene>
<keyword evidence="3" id="KW-0560">Oxidoreductase</keyword>
<evidence type="ECO:0000313" key="4">
    <source>
        <dbReference type="EMBL" id="KIW64849.1"/>
    </source>
</evidence>
<dbReference type="PANTHER" id="PTHR24320:SF283">
    <property type="entry name" value="RETINOL DEHYDROGENASE 11"/>
    <property type="match status" value="1"/>
</dbReference>
<comment type="similarity">
    <text evidence="1">Belongs to the short-chain dehydrogenases/reductases (SDR) family.</text>
</comment>
<proteinExistence type="inferred from homology"/>
<dbReference type="Gene3D" id="3.40.50.720">
    <property type="entry name" value="NAD(P)-binding Rossmann-like Domain"/>
    <property type="match status" value="1"/>
</dbReference>
<dbReference type="GO" id="GO:0016491">
    <property type="term" value="F:oxidoreductase activity"/>
    <property type="evidence" value="ECO:0007669"/>
    <property type="project" value="UniProtKB-KW"/>
</dbReference>
<dbReference type="Proteomes" id="UP000054266">
    <property type="component" value="Unassembled WGS sequence"/>
</dbReference>
<dbReference type="PANTHER" id="PTHR24320">
    <property type="entry name" value="RETINOL DEHYDROGENASE"/>
    <property type="match status" value="1"/>
</dbReference>
<protein>
    <recommendedName>
        <fullName evidence="6">Ketoreductase (KR) domain-containing protein</fullName>
    </recommendedName>
</protein>
<sequence>MRHLVSLTHPTDETTAFEMGSKDITFDAKTEALDVAAHYAPQIKDRTIVVTGVNLLGLGFSTVEALASQGPRVLVLTGRTESKVQEVISKLSAQYPATKYVYLKLDLSSLAGARSAAEALLSNDEVPQIDILVNNAGVSDFGLKAKLSPDGVESHFAVNHLAPFLFTNLVLPKLLAASRNNKAGATRIINLSSEGHMYSGVRFSDINFVKLPSELPISERPNIEAIRKLFANGYTDPGETYNPMAGYGQSKTANVLFSVGLNQRLYQRYGILSLALHPGAVGTELSRGMDPATMKGLFEKWNELGLGEPKTLGQGSSTTLRCALDPEIGAPEEEQGKYKGVYWSDCQPAKAADWAVDGALAEKLWAKSEELAGQKFEY</sequence>